<feature type="region of interest" description="Disordered" evidence="1">
    <location>
        <begin position="1"/>
        <end position="26"/>
    </location>
</feature>
<keyword evidence="3" id="KW-1185">Reference proteome</keyword>
<dbReference type="RefSeq" id="XP_066084347.1">
    <property type="nucleotide sequence ID" value="XM_066228250.1"/>
</dbReference>
<name>A0AAX4KJ34_9TREE</name>
<protein>
    <recommendedName>
        <fullName evidence="4">F-box domain-containing protein</fullName>
    </recommendedName>
</protein>
<evidence type="ECO:0008006" key="4">
    <source>
        <dbReference type="Google" id="ProtNLM"/>
    </source>
</evidence>
<dbReference type="Pfam" id="PF12586">
    <property type="entry name" value="DUF3760"/>
    <property type="match status" value="1"/>
</dbReference>
<dbReference type="GeneID" id="91103271"/>
<dbReference type="AlphaFoldDB" id="A0AAX4KJ34"/>
<dbReference type="KEGG" id="ker:91103271"/>
<sequence>MSSTPSGLHHPGTQFTDPIPEPKIDNDNPTYLSPSFRIDNLDQLQPVHYLILQHYRNVDPLTLIRVSKSYYESIIPQLYRKVMLDEQTVDKFFYGMLDLSSERFKKGQGKLHAIKQVRILDINDTKSALTFLDQCKKFGRAKSALKGSTPFEKVRHLAIDESILKGYMIAQLGDRDDMLDYVCGYTSGGGPGIDESEEKNDPPIPNGPFLNAIYKYLGDITTFCIDFGWGYDWEHSPLGGHVAKIGSQLLRSIIKKSHHLKKVIIHAETKGIDWYCKLDFFGLPEKLRDTIKIQFQLADAPGGLLDGDSTLKWGLYDVWRLYDDLWMFHKNEDQITFVMNQFSKEKIIKELKKAERLQSGMSGRNPLTDFGSVEEYTERRVRRFEQFRSCWKFPLEEDEEGKNVSCKCGEIMFHMQAASNHYLWKNPKWAKPKPPVRTRKSGSLGSFIESPRMRKWDCACGNCYDSDSECGSVMEGLDPASGTMRGKWDDRVDVNFRPDEGDFEDLGSLGNEEYHDPLDDMF</sequence>
<accession>A0AAX4KJ34</accession>
<evidence type="ECO:0000313" key="2">
    <source>
        <dbReference type="EMBL" id="WWD06380.1"/>
    </source>
</evidence>
<dbReference type="Proteomes" id="UP001358614">
    <property type="component" value="Chromosome 1"/>
</dbReference>
<gene>
    <name evidence="2" type="ORF">V865_004470</name>
</gene>
<reference evidence="2 3" key="1">
    <citation type="submission" date="2024-01" db="EMBL/GenBank/DDBJ databases">
        <title>Comparative genomics of Cryptococcus and Kwoniella reveals pathogenesis evolution and contrasting modes of karyotype evolution via chromosome fusion or intercentromeric recombination.</title>
        <authorList>
            <person name="Coelho M.A."/>
            <person name="David-Palma M."/>
            <person name="Shea T."/>
            <person name="Bowers K."/>
            <person name="McGinley-Smith S."/>
            <person name="Mohammad A.W."/>
            <person name="Gnirke A."/>
            <person name="Yurkov A.M."/>
            <person name="Nowrousian M."/>
            <person name="Sun S."/>
            <person name="Cuomo C.A."/>
            <person name="Heitman J."/>
        </authorList>
    </citation>
    <scope>NUCLEOTIDE SEQUENCE [LARGE SCALE GENOMIC DNA]</scope>
    <source>
        <strain evidence="2 3">PYCC6329</strain>
    </source>
</reference>
<evidence type="ECO:0000256" key="1">
    <source>
        <dbReference type="SAM" id="MobiDB-lite"/>
    </source>
</evidence>
<dbReference type="EMBL" id="CP144089">
    <property type="protein sequence ID" value="WWD06380.1"/>
    <property type="molecule type" value="Genomic_DNA"/>
</dbReference>
<proteinExistence type="predicted"/>
<organism evidence="2 3">
    <name type="scientific">Kwoniella europaea PYCC6329</name>
    <dbReference type="NCBI Taxonomy" id="1423913"/>
    <lineage>
        <taxon>Eukaryota</taxon>
        <taxon>Fungi</taxon>
        <taxon>Dikarya</taxon>
        <taxon>Basidiomycota</taxon>
        <taxon>Agaricomycotina</taxon>
        <taxon>Tremellomycetes</taxon>
        <taxon>Tremellales</taxon>
        <taxon>Cryptococcaceae</taxon>
        <taxon>Kwoniella</taxon>
    </lineage>
</organism>
<evidence type="ECO:0000313" key="3">
    <source>
        <dbReference type="Proteomes" id="UP001358614"/>
    </source>
</evidence>
<dbReference type="InterPro" id="IPR022235">
    <property type="entry name" value="DUF3760"/>
</dbReference>